<accession>A0A8S4QEN3</accession>
<name>A0A8S4QEN3_9NEOP</name>
<comment type="caution">
    <text evidence="2">The sequence shown here is derived from an EMBL/GenBank/DDBJ whole genome shotgun (WGS) entry which is preliminary data.</text>
</comment>
<reference evidence="2" key="1">
    <citation type="submission" date="2022-03" db="EMBL/GenBank/DDBJ databases">
        <authorList>
            <person name="Lindestad O."/>
        </authorList>
    </citation>
    <scope>NUCLEOTIDE SEQUENCE</scope>
</reference>
<dbReference type="InterPro" id="IPR016040">
    <property type="entry name" value="NAD(P)-bd_dom"/>
</dbReference>
<dbReference type="AlphaFoldDB" id="A0A8S4QEN3"/>
<dbReference type="SUPFAM" id="SSF53448">
    <property type="entry name" value="Nucleotide-diphospho-sugar transferases"/>
    <property type="match status" value="1"/>
</dbReference>
<dbReference type="Gene3D" id="3.90.550.10">
    <property type="entry name" value="Spore Coat Polysaccharide Biosynthesis Protein SpsA, Chain A"/>
    <property type="match status" value="1"/>
</dbReference>
<evidence type="ECO:0000313" key="3">
    <source>
        <dbReference type="Proteomes" id="UP000838756"/>
    </source>
</evidence>
<evidence type="ECO:0000259" key="1">
    <source>
        <dbReference type="Pfam" id="PF16363"/>
    </source>
</evidence>
<organism evidence="2 3">
    <name type="scientific">Pararge aegeria aegeria</name>
    <dbReference type="NCBI Taxonomy" id="348720"/>
    <lineage>
        <taxon>Eukaryota</taxon>
        <taxon>Metazoa</taxon>
        <taxon>Ecdysozoa</taxon>
        <taxon>Arthropoda</taxon>
        <taxon>Hexapoda</taxon>
        <taxon>Insecta</taxon>
        <taxon>Pterygota</taxon>
        <taxon>Neoptera</taxon>
        <taxon>Endopterygota</taxon>
        <taxon>Lepidoptera</taxon>
        <taxon>Glossata</taxon>
        <taxon>Ditrysia</taxon>
        <taxon>Papilionoidea</taxon>
        <taxon>Nymphalidae</taxon>
        <taxon>Satyrinae</taxon>
        <taxon>Satyrini</taxon>
        <taxon>Parargina</taxon>
        <taxon>Pararge</taxon>
    </lineage>
</organism>
<dbReference type="PANTHER" id="PTHR43245">
    <property type="entry name" value="BIFUNCTIONAL POLYMYXIN RESISTANCE PROTEIN ARNA"/>
    <property type="match status" value="1"/>
</dbReference>
<protein>
    <submittedName>
        <fullName evidence="2">Jg19803 protein</fullName>
    </submittedName>
</protein>
<dbReference type="InterPro" id="IPR029044">
    <property type="entry name" value="Nucleotide-diphossugar_trans"/>
</dbReference>
<evidence type="ECO:0000313" key="2">
    <source>
        <dbReference type="EMBL" id="CAH2208388.1"/>
    </source>
</evidence>
<feature type="domain" description="NAD(P)-binding" evidence="1">
    <location>
        <begin position="112"/>
        <end position="299"/>
    </location>
</feature>
<dbReference type="GO" id="GO:0003824">
    <property type="term" value="F:catalytic activity"/>
    <property type="evidence" value="ECO:0007669"/>
    <property type="project" value="UniProtKB-ARBA"/>
</dbReference>
<dbReference type="SUPFAM" id="SSF51735">
    <property type="entry name" value="NAD(P)-binding Rossmann-fold domains"/>
    <property type="match status" value="1"/>
</dbReference>
<dbReference type="Pfam" id="PF16363">
    <property type="entry name" value="GDP_Man_Dehyd"/>
    <property type="match status" value="1"/>
</dbReference>
<dbReference type="InterPro" id="IPR050177">
    <property type="entry name" value="Lipid_A_modif_metabolic_enz"/>
</dbReference>
<proteinExistence type="predicted"/>
<gene>
    <name evidence="2" type="primary">jg19803</name>
    <name evidence="2" type="ORF">PAEG_LOCUS1004</name>
</gene>
<dbReference type="Gene3D" id="3.40.50.720">
    <property type="entry name" value="NAD(P)-binding Rossmann-like Domain"/>
    <property type="match status" value="1"/>
</dbReference>
<dbReference type="Proteomes" id="UP000838756">
    <property type="component" value="Unassembled WGS sequence"/>
</dbReference>
<feature type="non-terminal residue" evidence="2">
    <location>
        <position position="1"/>
    </location>
</feature>
<dbReference type="OrthoDB" id="9402762at2759"/>
<dbReference type="EMBL" id="CAKXAJ010003372">
    <property type="protein sequence ID" value="CAH2208388.1"/>
    <property type="molecule type" value="Genomic_DNA"/>
</dbReference>
<dbReference type="InterPro" id="IPR036291">
    <property type="entry name" value="NAD(P)-bd_dom_sf"/>
</dbReference>
<sequence length="318" mass="35782">MTDCLKYNNLVLLGFNSQDEQYGRLVIDNYGNVQKILKNGDKMLLANSGIMALYAKDLFTLVKEIKFNNSTNEYCLNDIVPIAANNNLSVGYVVSDEREAMGFLGLCKSLPNKPWFIYASSREVYGEQKELPVTESASIDPINNYAKGKAFIEKQITSLKDFNVAILRFSNVYGGLLDHNSRVIPALCINALRGDPIKIEGKECVFDFTYLDDVIEGICLTVKYLQSEKSSLPAIHLTTNSPCTLENLAKTILKVTKSDSRIDFYPPRNFDVTKFHGDFTRAKELLGWSPKHSLEVGLSNFIKSLQNNIQEYPNNIDM</sequence>
<keyword evidence="3" id="KW-1185">Reference proteome</keyword>